<accession>A0A0M0BL14</accession>
<dbReference type="Gene3D" id="3.30.70.920">
    <property type="match status" value="1"/>
</dbReference>
<dbReference type="InterPro" id="IPR019887">
    <property type="entry name" value="Tscrpt_reg_AsnC/Lrp_C"/>
</dbReference>
<dbReference type="PANTHER" id="PTHR30154">
    <property type="entry name" value="LEUCINE-RESPONSIVE REGULATORY PROTEIN"/>
    <property type="match status" value="1"/>
</dbReference>
<proteinExistence type="predicted"/>
<dbReference type="PANTHER" id="PTHR30154:SF34">
    <property type="entry name" value="TRANSCRIPTIONAL REGULATOR AZLB"/>
    <property type="match status" value="1"/>
</dbReference>
<gene>
    <name evidence="2" type="ORF">AC482_06850</name>
</gene>
<dbReference type="Proteomes" id="UP000037210">
    <property type="component" value="Unassembled WGS sequence"/>
</dbReference>
<evidence type="ECO:0000313" key="3">
    <source>
        <dbReference type="Proteomes" id="UP000037210"/>
    </source>
</evidence>
<dbReference type="EMBL" id="LFWZ01000069">
    <property type="protein sequence ID" value="KON29307.1"/>
    <property type="molecule type" value="Genomic_DNA"/>
</dbReference>
<dbReference type="SUPFAM" id="SSF54909">
    <property type="entry name" value="Dimeric alpha+beta barrel"/>
    <property type="match status" value="1"/>
</dbReference>
<comment type="caution">
    <text evidence="2">The sequence shown here is derived from an EMBL/GenBank/DDBJ whole genome shotgun (WGS) entry which is preliminary data.</text>
</comment>
<protein>
    <recommendedName>
        <fullName evidence="1">Transcription regulator AsnC/Lrp ligand binding domain-containing protein</fullName>
    </recommendedName>
</protein>
<dbReference type="InterPro" id="IPR011008">
    <property type="entry name" value="Dimeric_a/b-barrel"/>
</dbReference>
<dbReference type="GO" id="GO:0043200">
    <property type="term" value="P:response to amino acid"/>
    <property type="evidence" value="ECO:0007669"/>
    <property type="project" value="TreeGrafter"/>
</dbReference>
<dbReference type="GO" id="GO:0043565">
    <property type="term" value="F:sequence-specific DNA binding"/>
    <property type="evidence" value="ECO:0007669"/>
    <property type="project" value="TreeGrafter"/>
</dbReference>
<sequence>MPVEAYIMINVNAGSEDEVCKELVKFEEVEEVATIYGEYDAVIRVQARDMDHLDRFILEKLREIPNIVLTATMLIAKKYK</sequence>
<dbReference type="AlphaFoldDB" id="A0A0M0BL14"/>
<feature type="domain" description="Transcription regulator AsnC/Lrp ligand binding" evidence="1">
    <location>
        <begin position="7"/>
        <end position="77"/>
    </location>
</feature>
<reference evidence="2 3" key="1">
    <citation type="submission" date="2015-06" db="EMBL/GenBank/DDBJ databases">
        <title>New insights into the roles of widespread benthic archaea in carbon and nitrogen cycling.</title>
        <authorList>
            <person name="Lazar C.S."/>
            <person name="Baker B.J."/>
            <person name="Seitz K.W."/>
            <person name="Hyde A.S."/>
            <person name="Dick G.J."/>
            <person name="Hinrichs K.-U."/>
            <person name="Teske A.P."/>
        </authorList>
    </citation>
    <scope>NUCLEOTIDE SEQUENCE [LARGE SCALE GENOMIC DNA]</scope>
    <source>
        <strain evidence="2">DG-45</strain>
    </source>
</reference>
<organism evidence="2 3">
    <name type="scientific">miscellaneous Crenarchaeota group-15 archaeon DG-45</name>
    <dbReference type="NCBI Taxonomy" id="1685127"/>
    <lineage>
        <taxon>Archaea</taxon>
        <taxon>Candidatus Bathyarchaeota</taxon>
        <taxon>MCG-15</taxon>
    </lineage>
</organism>
<evidence type="ECO:0000259" key="1">
    <source>
        <dbReference type="Pfam" id="PF01037"/>
    </source>
</evidence>
<evidence type="ECO:0000313" key="2">
    <source>
        <dbReference type="EMBL" id="KON29307.1"/>
    </source>
</evidence>
<name>A0A0M0BL14_9ARCH</name>
<dbReference type="GO" id="GO:0005829">
    <property type="term" value="C:cytosol"/>
    <property type="evidence" value="ECO:0007669"/>
    <property type="project" value="TreeGrafter"/>
</dbReference>
<dbReference type="Pfam" id="PF01037">
    <property type="entry name" value="AsnC_trans_reg"/>
    <property type="match status" value="1"/>
</dbReference>